<sequence length="87" mass="10106">MFLLNLVSISPAWVDEGSQLSKNHKYFVGERVVWLYKARADSDHIQRIPAEVIKLGSKQVQVRVHTQDNKFVNRWVDANKLENNKNS</sequence>
<evidence type="ECO:0000313" key="1">
    <source>
        <dbReference type="EMBL" id="RUR76807.1"/>
    </source>
</evidence>
<dbReference type="STRING" id="211165.GCA_000317285_04312"/>
<protein>
    <submittedName>
        <fullName evidence="1">Uncharacterized protein</fullName>
    </submittedName>
</protein>
<comment type="caution">
    <text evidence="1">The sequence shown here is derived from an EMBL/GenBank/DDBJ whole genome shotgun (WGS) entry which is preliminary data.</text>
</comment>
<name>A0A3S0ZT34_CHLFR</name>
<dbReference type="Proteomes" id="UP000268857">
    <property type="component" value="Unassembled WGS sequence"/>
</dbReference>
<evidence type="ECO:0000313" key="2">
    <source>
        <dbReference type="Proteomes" id="UP000268857"/>
    </source>
</evidence>
<reference evidence="1 2" key="1">
    <citation type="journal article" date="2019" name="Genome Biol. Evol.">
        <title>Day and night: Metabolic profiles and evolutionary relationships of six axenic non-marine cyanobacteria.</title>
        <authorList>
            <person name="Will S.E."/>
            <person name="Henke P."/>
            <person name="Boedeker C."/>
            <person name="Huang S."/>
            <person name="Brinkmann H."/>
            <person name="Rohde M."/>
            <person name="Jarek M."/>
            <person name="Friedl T."/>
            <person name="Seufert S."/>
            <person name="Schumacher M."/>
            <person name="Overmann J."/>
            <person name="Neumann-Schaal M."/>
            <person name="Petersen J."/>
        </authorList>
    </citation>
    <scope>NUCLEOTIDE SEQUENCE [LARGE SCALE GENOMIC DNA]</scope>
    <source>
        <strain evidence="1 2">PCC 6912</strain>
    </source>
</reference>
<gene>
    <name evidence="1" type="ORF">PCC6912_42110</name>
</gene>
<keyword evidence="2" id="KW-1185">Reference proteome</keyword>
<accession>A0A3S0ZT34</accession>
<dbReference type="EMBL" id="RSCJ01000019">
    <property type="protein sequence ID" value="RUR76807.1"/>
    <property type="molecule type" value="Genomic_DNA"/>
</dbReference>
<dbReference type="AlphaFoldDB" id="A0A3S0ZT34"/>
<proteinExistence type="predicted"/>
<organism evidence="1 2">
    <name type="scientific">Chlorogloeopsis fritschii PCC 6912</name>
    <dbReference type="NCBI Taxonomy" id="211165"/>
    <lineage>
        <taxon>Bacteria</taxon>
        <taxon>Bacillati</taxon>
        <taxon>Cyanobacteriota</taxon>
        <taxon>Cyanophyceae</taxon>
        <taxon>Nostocales</taxon>
        <taxon>Chlorogloeopsidaceae</taxon>
        <taxon>Chlorogloeopsis</taxon>
    </lineage>
</organism>